<evidence type="ECO:0000313" key="4">
    <source>
        <dbReference type="Proteomes" id="UP000523863"/>
    </source>
</evidence>
<keyword evidence="4" id="KW-1185">Reference proteome</keyword>
<dbReference type="RefSeq" id="WP_183641313.1">
    <property type="nucleotide sequence ID" value="NZ_JACHBL010000001.1"/>
</dbReference>
<organism evidence="3 4">
    <name type="scientific">Neomicrococcus lactis</name>
    <dbReference type="NCBI Taxonomy" id="732241"/>
    <lineage>
        <taxon>Bacteria</taxon>
        <taxon>Bacillati</taxon>
        <taxon>Actinomycetota</taxon>
        <taxon>Actinomycetes</taxon>
        <taxon>Micrococcales</taxon>
        <taxon>Micrococcaceae</taxon>
        <taxon>Neomicrococcus</taxon>
    </lineage>
</organism>
<evidence type="ECO:0000259" key="2">
    <source>
        <dbReference type="Pfam" id="PF07179"/>
    </source>
</evidence>
<name>A0A7W9DAU3_9MICC</name>
<evidence type="ECO:0000256" key="1">
    <source>
        <dbReference type="SAM" id="MobiDB-lite"/>
    </source>
</evidence>
<evidence type="ECO:0000313" key="3">
    <source>
        <dbReference type="EMBL" id="MBB5598008.1"/>
    </source>
</evidence>
<comment type="caution">
    <text evidence="3">The sequence shown here is derived from an EMBL/GenBank/DDBJ whole genome shotgun (WGS) entry which is preliminary data.</text>
</comment>
<dbReference type="Proteomes" id="UP000523863">
    <property type="component" value="Unassembled WGS sequence"/>
</dbReference>
<dbReference type="InterPro" id="IPR009839">
    <property type="entry name" value="SseB_N"/>
</dbReference>
<gene>
    <name evidence="3" type="ORF">BKA12_001088</name>
</gene>
<protein>
    <recommendedName>
        <fullName evidence="2">SseB protein N-terminal domain-containing protein</fullName>
    </recommendedName>
</protein>
<reference evidence="3 4" key="1">
    <citation type="submission" date="2020-08" db="EMBL/GenBank/DDBJ databases">
        <title>Sequencing the genomes of 1000 actinobacteria strains.</title>
        <authorList>
            <person name="Klenk H.-P."/>
        </authorList>
    </citation>
    <scope>NUCLEOTIDE SEQUENCE [LARGE SCALE GENOMIC DNA]</scope>
    <source>
        <strain evidence="3 4">DSM 23694</strain>
    </source>
</reference>
<feature type="domain" description="SseB protein N-terminal" evidence="2">
    <location>
        <begin position="124"/>
        <end position="236"/>
    </location>
</feature>
<sequence length="347" mass="36678">MSHQSSADQHADHNADRTDGHNSGHGHHHGHDHAEGHSHNQSHAHGQNGEGAQRHLPGHIAAALAKAGQFTDSAGVPWAGRDLSDSADPQHQFENDNGLANQQLAEAIANLEGGEPPFSIEGVAAAEKKVIEALARARVFVPVVAQLAEGGLGEHGFAEDKQADMALVWLNAPDGRKALPIFSEVAKLTQWHPEARPVAVYAARAALSAVAEEAQLLVLDPASEATFVVRRPAMWALAQQQDWTPSYADTQLQKTLQDLAQGEPLVEGLELSPGRGVTSQDRAGKVLLGGGPGPEVMVTVHVMDGITAEQAQLVAQSVARKLGEKQDFALAVDTVELSLARGTSSHL</sequence>
<feature type="region of interest" description="Disordered" evidence="1">
    <location>
        <begin position="76"/>
        <end position="95"/>
    </location>
</feature>
<feature type="compositionally biased region" description="Basic and acidic residues" evidence="1">
    <location>
        <begin position="9"/>
        <end position="22"/>
    </location>
</feature>
<dbReference type="AlphaFoldDB" id="A0A7W9DAU3"/>
<feature type="region of interest" description="Disordered" evidence="1">
    <location>
        <begin position="1"/>
        <end position="53"/>
    </location>
</feature>
<accession>A0A7W9DAU3</accession>
<dbReference type="Pfam" id="PF07179">
    <property type="entry name" value="SseB"/>
    <property type="match status" value="1"/>
</dbReference>
<proteinExistence type="predicted"/>
<dbReference type="EMBL" id="JACHBL010000001">
    <property type="protein sequence ID" value="MBB5598008.1"/>
    <property type="molecule type" value="Genomic_DNA"/>
</dbReference>